<reference evidence="5" key="1">
    <citation type="submission" date="2023-08" db="EMBL/GenBank/DDBJ databases">
        <title>Functional and genomic diversity of the sorghum phyllosphere microbiome.</title>
        <authorList>
            <person name="Shade A."/>
        </authorList>
    </citation>
    <scope>NUCLEOTIDE SEQUENCE</scope>
    <source>
        <strain evidence="5">SORGH_AS_0974</strain>
    </source>
</reference>
<dbReference type="SUPFAM" id="SSF46689">
    <property type="entry name" value="Homeodomain-like"/>
    <property type="match status" value="1"/>
</dbReference>
<evidence type="ECO:0000259" key="4">
    <source>
        <dbReference type="PROSITE" id="PS01124"/>
    </source>
</evidence>
<accession>A0AAJ2B6E2</accession>
<evidence type="ECO:0000256" key="2">
    <source>
        <dbReference type="ARBA" id="ARBA00023125"/>
    </source>
</evidence>
<keyword evidence="2" id="KW-0238">DNA-binding</keyword>
<dbReference type="Pfam" id="PF14525">
    <property type="entry name" value="AraC_binding_2"/>
    <property type="match status" value="1"/>
</dbReference>
<sequence>MGRQIDTNPQPLHNFPKELNWELSVKLRAPKRSDEMIQVSGNSDAWAASLGSIFVELDVEQLEAKAPTGRMYRYPFGEMTFIRAITRGGAHRAVRSRRLIQASTKNDFVIGFLISGSMTLTQGSGQAVLRPGDMAIFDSTREYAIEVSRGFDALWIGVPRHRLEGRLTAATEVLAQRIDGQAGVGHVASNMLRAALEEAPQLLPAEASRIANHLLDLLSLALASPDRAAPPPSQSRYVSSTLRRVQGFIDTHLDDETLTPDVIAQAHYVSVRYLNKLFEREGTSLARWIRLRRLERCRSDIEDASQAQQKISDIAYNHGFRNVSSFNRLFKSYFGCSPRALRNPR</sequence>
<dbReference type="InterPro" id="IPR020449">
    <property type="entry name" value="Tscrpt_reg_AraC-type_HTH"/>
</dbReference>
<dbReference type="Pfam" id="PF12833">
    <property type="entry name" value="HTH_18"/>
    <property type="match status" value="1"/>
</dbReference>
<dbReference type="Gene3D" id="1.10.10.60">
    <property type="entry name" value="Homeodomain-like"/>
    <property type="match status" value="1"/>
</dbReference>
<keyword evidence="1" id="KW-0805">Transcription regulation</keyword>
<dbReference type="PANTHER" id="PTHR43280">
    <property type="entry name" value="ARAC-FAMILY TRANSCRIPTIONAL REGULATOR"/>
    <property type="match status" value="1"/>
</dbReference>
<comment type="caution">
    <text evidence="5">The sequence shown here is derived from an EMBL/GenBank/DDBJ whole genome shotgun (WGS) entry which is preliminary data.</text>
</comment>
<protein>
    <submittedName>
        <fullName evidence="5">AraC family transcriptional activator of tynA and feaB</fullName>
    </submittedName>
</protein>
<dbReference type="GO" id="GO:0003700">
    <property type="term" value="F:DNA-binding transcription factor activity"/>
    <property type="evidence" value="ECO:0007669"/>
    <property type="project" value="InterPro"/>
</dbReference>
<evidence type="ECO:0000313" key="6">
    <source>
        <dbReference type="Proteomes" id="UP001255601"/>
    </source>
</evidence>
<feature type="domain" description="HTH araC/xylS-type" evidence="4">
    <location>
        <begin position="243"/>
        <end position="344"/>
    </location>
</feature>
<evidence type="ECO:0000313" key="5">
    <source>
        <dbReference type="EMBL" id="MDR6100156.1"/>
    </source>
</evidence>
<dbReference type="InterPro" id="IPR035418">
    <property type="entry name" value="AraC-bd_2"/>
</dbReference>
<evidence type="ECO:0000256" key="1">
    <source>
        <dbReference type="ARBA" id="ARBA00023015"/>
    </source>
</evidence>
<dbReference type="InterPro" id="IPR009057">
    <property type="entry name" value="Homeodomain-like_sf"/>
</dbReference>
<dbReference type="Proteomes" id="UP001255601">
    <property type="component" value="Unassembled WGS sequence"/>
</dbReference>
<dbReference type="GO" id="GO:0043565">
    <property type="term" value="F:sequence-specific DNA binding"/>
    <property type="evidence" value="ECO:0007669"/>
    <property type="project" value="InterPro"/>
</dbReference>
<gene>
    <name evidence="5" type="ORF">QE369_000334</name>
</gene>
<dbReference type="PRINTS" id="PR00032">
    <property type="entry name" value="HTHARAC"/>
</dbReference>
<dbReference type="PROSITE" id="PS01124">
    <property type="entry name" value="HTH_ARAC_FAMILY_2"/>
    <property type="match status" value="1"/>
</dbReference>
<dbReference type="SMART" id="SM00342">
    <property type="entry name" value="HTH_ARAC"/>
    <property type="match status" value="1"/>
</dbReference>
<dbReference type="AlphaFoldDB" id="A0AAJ2B6E2"/>
<proteinExistence type="predicted"/>
<organism evidence="5 6">
    <name type="scientific">Agrobacterium larrymoorei</name>
    <dbReference type="NCBI Taxonomy" id="160699"/>
    <lineage>
        <taxon>Bacteria</taxon>
        <taxon>Pseudomonadati</taxon>
        <taxon>Pseudomonadota</taxon>
        <taxon>Alphaproteobacteria</taxon>
        <taxon>Hyphomicrobiales</taxon>
        <taxon>Rhizobiaceae</taxon>
        <taxon>Rhizobium/Agrobacterium group</taxon>
        <taxon>Agrobacterium</taxon>
    </lineage>
</organism>
<dbReference type="EMBL" id="JAVIZC010000001">
    <property type="protein sequence ID" value="MDR6100156.1"/>
    <property type="molecule type" value="Genomic_DNA"/>
</dbReference>
<name>A0AAJ2B6E2_9HYPH</name>
<keyword evidence="3" id="KW-0804">Transcription</keyword>
<dbReference type="PANTHER" id="PTHR43280:SF31">
    <property type="entry name" value="TRANSCRIPTIONAL REGULATORY PROTEIN"/>
    <property type="match status" value="1"/>
</dbReference>
<evidence type="ECO:0000256" key="3">
    <source>
        <dbReference type="ARBA" id="ARBA00023163"/>
    </source>
</evidence>
<dbReference type="InterPro" id="IPR018060">
    <property type="entry name" value="HTH_AraC"/>
</dbReference>